<dbReference type="Proteomes" id="UP000825483">
    <property type="component" value="Unassembled WGS sequence"/>
</dbReference>
<accession>A0A9R1C7A3</accession>
<proteinExistence type="predicted"/>
<evidence type="ECO:0000313" key="7">
    <source>
        <dbReference type="EMBL" id="GJG57316.1"/>
    </source>
</evidence>
<keyword evidence="2" id="KW-1003">Cell membrane</keyword>
<evidence type="ECO:0000259" key="6">
    <source>
        <dbReference type="SMART" id="SM00900"/>
    </source>
</evidence>
<feature type="transmembrane region" description="Helical" evidence="4">
    <location>
        <begin position="195"/>
        <end position="217"/>
    </location>
</feature>
<dbReference type="PANTHER" id="PTHR30224">
    <property type="entry name" value="ELECTRON TRANSPORT PROTEIN"/>
    <property type="match status" value="1"/>
</dbReference>
<dbReference type="InterPro" id="IPR007329">
    <property type="entry name" value="FMN-bd"/>
</dbReference>
<comment type="subcellular location">
    <subcellularLocation>
        <location evidence="1">Cell membrane</location>
    </subcellularLocation>
</comment>
<feature type="transmembrane region" description="Helical" evidence="4">
    <location>
        <begin position="313"/>
        <end position="335"/>
    </location>
</feature>
<dbReference type="AlphaFoldDB" id="A0A9R1C7A3"/>
<dbReference type="EMBL" id="BPUB01000001">
    <property type="protein sequence ID" value="GJG57316.1"/>
    <property type="molecule type" value="Genomic_DNA"/>
</dbReference>
<keyword evidence="4" id="KW-1133">Transmembrane helix</keyword>
<gene>
    <name evidence="7" type="ORF">PRLR5076_01670</name>
</gene>
<comment type="caution">
    <text evidence="7">The sequence shown here is derived from an EMBL/GenBank/DDBJ whole genome shotgun (WGS) entry which is preliminary data.</text>
</comment>
<feature type="transmembrane region" description="Helical" evidence="4">
    <location>
        <begin position="166"/>
        <end position="183"/>
    </location>
</feature>
<feature type="transmembrane region" description="Helical" evidence="4">
    <location>
        <begin position="223"/>
        <end position="242"/>
    </location>
</feature>
<keyword evidence="3 4" id="KW-0472">Membrane</keyword>
<dbReference type="InterPro" id="IPR052378">
    <property type="entry name" value="NosR_regulator"/>
</dbReference>
<feature type="transmembrane region" description="Helical" evidence="4">
    <location>
        <begin position="282"/>
        <end position="301"/>
    </location>
</feature>
<dbReference type="SMART" id="SM00900">
    <property type="entry name" value="FMN_bind"/>
    <property type="match status" value="1"/>
</dbReference>
<keyword evidence="5" id="KW-0732">Signal</keyword>
<dbReference type="GeneID" id="72468224"/>
<keyword evidence="4" id="KW-0812">Transmembrane</keyword>
<evidence type="ECO:0000256" key="1">
    <source>
        <dbReference type="ARBA" id="ARBA00004236"/>
    </source>
</evidence>
<protein>
    <recommendedName>
        <fullName evidence="6">FMN-binding domain-containing protein</fullName>
    </recommendedName>
</protein>
<sequence>MKKLQQILIILTAFAVMAVAAYNRNGKVWGHDFNTADTATKAAAADTMRTLADGTIVVNTTGLAKDVSGFGGPVPLEIYIRNGKVSKVVALKNSETPDFFSHASSLLTRWNGKSIDEAAKMKVDGVSGATFSSRGIIGNMQRGLQYAAKNAKEPSPFDAMDHSAKGIAALIVVLLAAIVPLFYRNRRWRTVQLVLNVGILGLWCGTFLSWATFLNFAANGIDVLAALVPVVMLITAFVYPLFGKRQFYCTHVCPFGSLQELAGRTNSRKWKMSPTLIRRLNFFRELLFAVLMVLMATGVFAEWADYELFTAFAFQSASIVVIVLAVVFVVLSVFVPRPYCRFVCPTGSLFKLF</sequence>
<evidence type="ECO:0000256" key="3">
    <source>
        <dbReference type="ARBA" id="ARBA00023136"/>
    </source>
</evidence>
<feature type="domain" description="FMN-binding" evidence="6">
    <location>
        <begin position="69"/>
        <end position="147"/>
    </location>
</feature>
<name>A0A9R1C7A3_9BACT</name>
<evidence type="ECO:0000256" key="2">
    <source>
        <dbReference type="ARBA" id="ARBA00022475"/>
    </source>
</evidence>
<dbReference type="RefSeq" id="WP_223929655.1">
    <property type="nucleotide sequence ID" value="NZ_BPTU01000003.1"/>
</dbReference>
<dbReference type="Pfam" id="PF12801">
    <property type="entry name" value="Fer4_5"/>
    <property type="match status" value="2"/>
</dbReference>
<feature type="signal peptide" evidence="5">
    <location>
        <begin position="1"/>
        <end position="18"/>
    </location>
</feature>
<evidence type="ECO:0000256" key="5">
    <source>
        <dbReference type="SAM" id="SignalP"/>
    </source>
</evidence>
<dbReference type="Pfam" id="PF04205">
    <property type="entry name" value="FMN_bind"/>
    <property type="match status" value="1"/>
</dbReference>
<reference evidence="7" key="1">
    <citation type="journal article" date="2022" name="Int. J. Syst. Evol. Microbiol.">
        <title>Prevotella lacticifex sp. nov., isolated from the rumen of cows.</title>
        <authorList>
            <person name="Shinkai T."/>
            <person name="Ikeyama N."/>
            <person name="Kumagai M."/>
            <person name="Ohmori H."/>
            <person name="Sakamoto M."/>
            <person name="Ohkuma M."/>
            <person name="Mitsumori M."/>
        </authorList>
    </citation>
    <scope>NUCLEOTIDE SEQUENCE</scope>
    <source>
        <strain evidence="7">R5076</strain>
    </source>
</reference>
<feature type="chain" id="PRO_5040467822" description="FMN-binding domain-containing protein" evidence="5">
    <location>
        <begin position="19"/>
        <end position="353"/>
    </location>
</feature>
<dbReference type="PANTHER" id="PTHR30224:SF4">
    <property type="entry name" value="ELECTRON TRANSPORT PROTEIN YCCM-RELATED"/>
    <property type="match status" value="1"/>
</dbReference>
<evidence type="ECO:0000313" key="8">
    <source>
        <dbReference type="Proteomes" id="UP000825483"/>
    </source>
</evidence>
<keyword evidence="8" id="KW-1185">Reference proteome</keyword>
<organism evidence="7 8">
    <name type="scientific">Prevotella lacticifex</name>
    <dbReference type="NCBI Taxonomy" id="2854755"/>
    <lineage>
        <taxon>Bacteria</taxon>
        <taxon>Pseudomonadati</taxon>
        <taxon>Bacteroidota</taxon>
        <taxon>Bacteroidia</taxon>
        <taxon>Bacteroidales</taxon>
        <taxon>Prevotellaceae</taxon>
        <taxon>Prevotella</taxon>
    </lineage>
</organism>
<dbReference type="InterPro" id="IPR017896">
    <property type="entry name" value="4Fe4S_Fe-S-bd"/>
</dbReference>
<evidence type="ECO:0000256" key="4">
    <source>
        <dbReference type="SAM" id="Phobius"/>
    </source>
</evidence>
<dbReference type="GO" id="GO:0010181">
    <property type="term" value="F:FMN binding"/>
    <property type="evidence" value="ECO:0007669"/>
    <property type="project" value="InterPro"/>
</dbReference>
<dbReference type="GO" id="GO:0005886">
    <property type="term" value="C:plasma membrane"/>
    <property type="evidence" value="ECO:0007669"/>
    <property type="project" value="UniProtKB-SubCell"/>
</dbReference>